<accession>A0A561C5T8</accession>
<dbReference type="EMBL" id="VIVL01000004">
    <property type="protein sequence ID" value="TWD86212.1"/>
    <property type="molecule type" value="Genomic_DNA"/>
</dbReference>
<dbReference type="SUPFAM" id="SSF54427">
    <property type="entry name" value="NTF2-like"/>
    <property type="match status" value="1"/>
</dbReference>
<protein>
    <submittedName>
        <fullName evidence="2">Uncharacterized protein DUF4440</fullName>
    </submittedName>
</protein>
<name>A0A561C5T8_9BURK</name>
<dbReference type="AlphaFoldDB" id="A0A561C5T8"/>
<sequence>MQDKSRELFALEKKFWQSMVDSDTNTAIDLLCEPAFMVSSHGSMKFDHARYREMAEHGTMVVKSFKLSDMEATFPNDDTAVLSYKAHQTLSPRGKSEKVEQDMLDTSTWIRDGDAWRCVMHTEAPAPTGQAKGN</sequence>
<dbReference type="Proteomes" id="UP000319722">
    <property type="component" value="Unassembled WGS sequence"/>
</dbReference>
<comment type="caution">
    <text evidence="2">The sequence shown here is derived from an EMBL/GenBank/DDBJ whole genome shotgun (WGS) entry which is preliminary data.</text>
</comment>
<reference evidence="2 3" key="1">
    <citation type="submission" date="2019-06" db="EMBL/GenBank/DDBJ databases">
        <title>Sorghum-associated microbial communities from plants grown in Nebraska, USA.</title>
        <authorList>
            <person name="Schachtman D."/>
        </authorList>
    </citation>
    <scope>NUCLEOTIDE SEQUENCE [LARGE SCALE GENOMIC DNA]</scope>
    <source>
        <strain evidence="2 3">T529</strain>
    </source>
</reference>
<evidence type="ECO:0000259" key="1">
    <source>
        <dbReference type="Pfam" id="PF14534"/>
    </source>
</evidence>
<organism evidence="2 3">
    <name type="scientific">Variovorax beijingensis</name>
    <dbReference type="NCBI Taxonomy" id="2496117"/>
    <lineage>
        <taxon>Bacteria</taxon>
        <taxon>Pseudomonadati</taxon>
        <taxon>Pseudomonadota</taxon>
        <taxon>Betaproteobacteria</taxon>
        <taxon>Burkholderiales</taxon>
        <taxon>Comamonadaceae</taxon>
        <taxon>Variovorax</taxon>
    </lineage>
</organism>
<dbReference type="InterPro" id="IPR027843">
    <property type="entry name" value="DUF4440"/>
</dbReference>
<dbReference type="Gene3D" id="3.10.450.50">
    <property type="match status" value="1"/>
</dbReference>
<evidence type="ECO:0000313" key="3">
    <source>
        <dbReference type="Proteomes" id="UP000319722"/>
    </source>
</evidence>
<dbReference type="RefSeq" id="WP_145743286.1">
    <property type="nucleotide sequence ID" value="NZ_VIVL01000004.1"/>
</dbReference>
<feature type="domain" description="DUF4440" evidence="1">
    <location>
        <begin position="10"/>
        <end position="118"/>
    </location>
</feature>
<dbReference type="OrthoDB" id="121974at2"/>
<evidence type="ECO:0000313" key="2">
    <source>
        <dbReference type="EMBL" id="TWD86212.1"/>
    </source>
</evidence>
<dbReference type="Pfam" id="PF14534">
    <property type="entry name" value="DUF4440"/>
    <property type="match status" value="1"/>
</dbReference>
<dbReference type="InterPro" id="IPR032710">
    <property type="entry name" value="NTF2-like_dom_sf"/>
</dbReference>
<proteinExistence type="predicted"/>
<gene>
    <name evidence="2" type="ORF">FB547_104154</name>
</gene>